<dbReference type="AlphaFoldDB" id="A0A3P7Q051"/>
<keyword evidence="2" id="KW-1185">Reference proteome</keyword>
<name>A0A3P7Q051_9FIRM</name>
<gene>
    <name evidence="1" type="ORF">PATL70BA_3204</name>
</gene>
<evidence type="ECO:0000313" key="1">
    <source>
        <dbReference type="EMBL" id="VDN49127.1"/>
    </source>
</evidence>
<dbReference type="EMBL" id="LR130778">
    <property type="protein sequence ID" value="VDN49127.1"/>
    <property type="molecule type" value="Genomic_DNA"/>
</dbReference>
<sequence>MSSANNLFPYFDISFEKIKDELIRKVFIGPKCNITEMDLKLFLESEGFDSEKIEITKSIATYR</sequence>
<proteinExistence type="predicted"/>
<protein>
    <submittedName>
        <fullName evidence="1">Uncharacterized protein</fullName>
    </submittedName>
</protein>
<organism evidence="1 2">
    <name type="scientific">Petrocella atlantisensis</name>
    <dbReference type="NCBI Taxonomy" id="2173034"/>
    <lineage>
        <taxon>Bacteria</taxon>
        <taxon>Bacillati</taxon>
        <taxon>Bacillota</taxon>
        <taxon>Clostridia</taxon>
        <taxon>Lachnospirales</taxon>
        <taxon>Vallitaleaceae</taxon>
        <taxon>Petrocella</taxon>
    </lineage>
</organism>
<dbReference type="KEGG" id="cbar:PATL70BA_3204"/>
<reference evidence="1 2" key="1">
    <citation type="submission" date="2018-09" db="EMBL/GenBank/DDBJ databases">
        <authorList>
            <person name="Postec A."/>
        </authorList>
    </citation>
    <scope>NUCLEOTIDE SEQUENCE [LARGE SCALE GENOMIC DNA]</scope>
    <source>
        <strain evidence="1">70B-A</strain>
    </source>
</reference>
<evidence type="ECO:0000313" key="2">
    <source>
        <dbReference type="Proteomes" id="UP000279029"/>
    </source>
</evidence>
<accession>A0A3P7Q051</accession>
<dbReference type="RefSeq" id="WP_172596279.1">
    <property type="nucleotide sequence ID" value="NZ_LR130778.1"/>
</dbReference>
<dbReference type="Proteomes" id="UP000279029">
    <property type="component" value="Chromosome"/>
</dbReference>